<dbReference type="EMBL" id="CP003236">
    <property type="protein sequence ID" value="AFK54062.1"/>
    <property type="molecule type" value="Genomic_DNA"/>
</dbReference>
<gene>
    <name evidence="2" type="ordered locus">TMO_2224</name>
</gene>
<sequence>MDTRRYGEVSVLHLEPETYAKLLHLAETGPGRPGGSRYDPEDPWHGLIVEPHSYGCWVHTGIVEDGETEGLPASLLAVLREAHASDAAWVLFDADLEPLLDLPVFEHPDEPSRPGRGGTASAEPQRVVFSYLVPVHVEVEDDTVTRVVVIDETPVTDPKVVEGDPAYLDQALAASDNGQDWPSWRFGY</sequence>
<dbReference type="InterPro" id="IPR046025">
    <property type="entry name" value="DUF5983"/>
</dbReference>
<dbReference type="Pfam" id="PF19419">
    <property type="entry name" value="DUF5983"/>
    <property type="match status" value="1"/>
</dbReference>
<proteinExistence type="predicted"/>
<organism evidence="2 3">
    <name type="scientific">Tistrella mobilis (strain KA081020-065)</name>
    <dbReference type="NCBI Taxonomy" id="1110502"/>
    <lineage>
        <taxon>Bacteria</taxon>
        <taxon>Pseudomonadati</taxon>
        <taxon>Pseudomonadota</taxon>
        <taxon>Alphaproteobacteria</taxon>
        <taxon>Geminicoccales</taxon>
        <taxon>Geminicoccaceae</taxon>
        <taxon>Tistrella</taxon>
    </lineage>
</organism>
<dbReference type="eggNOG" id="ENOG50332PM">
    <property type="taxonomic scope" value="Bacteria"/>
</dbReference>
<evidence type="ECO:0000313" key="2">
    <source>
        <dbReference type="EMBL" id="AFK54062.1"/>
    </source>
</evidence>
<feature type="domain" description="DUF5983" evidence="1">
    <location>
        <begin position="8"/>
        <end position="107"/>
    </location>
</feature>
<dbReference type="HOGENOM" id="CLU_1440465_0_0_5"/>
<evidence type="ECO:0000259" key="1">
    <source>
        <dbReference type="Pfam" id="PF19419"/>
    </source>
</evidence>
<name>I3TMS4_TISMK</name>
<reference evidence="2 3" key="1">
    <citation type="journal article" date="2012" name="J. Am. Chem. Soc.">
        <title>Bacterial biosynthesis and maturation of the didemnin anti-cancer agents.</title>
        <authorList>
            <person name="Xu Y."/>
            <person name="Kersten R.D."/>
            <person name="Nam S.J."/>
            <person name="Lu L."/>
            <person name="Al-Suwailem A.M."/>
            <person name="Zheng H."/>
            <person name="Fenical W."/>
            <person name="Dorrestein P.C."/>
            <person name="Moore B.S."/>
            <person name="Qian P.Y."/>
        </authorList>
    </citation>
    <scope>NUCLEOTIDE SEQUENCE [LARGE SCALE GENOMIC DNA]</scope>
    <source>
        <strain evidence="2 3">KA081020-065</strain>
    </source>
</reference>
<dbReference type="Proteomes" id="UP000005258">
    <property type="component" value="Chromosome"/>
</dbReference>
<keyword evidence="3" id="KW-1185">Reference proteome</keyword>
<accession>I3TMS4</accession>
<evidence type="ECO:0000313" key="3">
    <source>
        <dbReference type="Proteomes" id="UP000005258"/>
    </source>
</evidence>
<protein>
    <recommendedName>
        <fullName evidence="1">DUF5983 domain-containing protein</fullName>
    </recommendedName>
</protein>
<dbReference type="KEGG" id="tmo:TMO_2224"/>
<dbReference type="PATRIC" id="fig|1110502.3.peg.2288"/>
<dbReference type="STRING" id="1110502.TMO_2224"/>
<dbReference type="AlphaFoldDB" id="I3TMS4"/>